<keyword evidence="1" id="KW-1188">Viral release from host cell</keyword>
<dbReference type="Pfam" id="PF03237">
    <property type="entry name" value="Terminase_6N"/>
    <property type="match status" value="1"/>
</dbReference>
<dbReference type="STRING" id="1219043.SCH01S_50_00360"/>
<feature type="domain" description="Terminase large subunit gp17-like C-terminal" evidence="2">
    <location>
        <begin position="284"/>
        <end position="429"/>
    </location>
</feature>
<gene>
    <name evidence="3" type="ORF">SCH01S_50_00360</name>
</gene>
<name>A0A0E9MSW7_9SPHN</name>
<accession>A0A0E9MSW7</accession>
<evidence type="ECO:0000259" key="2">
    <source>
        <dbReference type="Pfam" id="PF17289"/>
    </source>
</evidence>
<dbReference type="Pfam" id="PF17289">
    <property type="entry name" value="Terminase_6C"/>
    <property type="match status" value="1"/>
</dbReference>
<dbReference type="InterPro" id="IPR027417">
    <property type="entry name" value="P-loop_NTPase"/>
</dbReference>
<evidence type="ECO:0000313" key="4">
    <source>
        <dbReference type="Proteomes" id="UP000033202"/>
    </source>
</evidence>
<reference evidence="3 4" key="1">
    <citation type="submission" date="2015-04" db="EMBL/GenBank/DDBJ databases">
        <title>Whole genome shotgun sequence of Sphingomonas changbaiensis NBRC 104936.</title>
        <authorList>
            <person name="Katano-Makiyama Y."/>
            <person name="Hosoyama A."/>
            <person name="Hashimoto M."/>
            <person name="Noguchi M."/>
            <person name="Tsuchikane K."/>
            <person name="Ohji S."/>
            <person name="Yamazoe A."/>
            <person name="Ichikawa N."/>
            <person name="Kimura A."/>
            <person name="Fujita N."/>
        </authorList>
    </citation>
    <scope>NUCLEOTIDE SEQUENCE [LARGE SCALE GENOMIC DNA]</scope>
    <source>
        <strain evidence="3 4">NBRC 104936</strain>
    </source>
</reference>
<keyword evidence="4" id="KW-1185">Reference proteome</keyword>
<evidence type="ECO:0000256" key="1">
    <source>
        <dbReference type="ARBA" id="ARBA00022612"/>
    </source>
</evidence>
<dbReference type="OrthoDB" id="4519042at2"/>
<dbReference type="Gene3D" id="3.30.420.240">
    <property type="match status" value="1"/>
</dbReference>
<proteinExistence type="predicted"/>
<dbReference type="AlphaFoldDB" id="A0A0E9MSW7"/>
<organism evidence="3 4">
    <name type="scientific">Sphingomonas changbaiensis NBRC 104936</name>
    <dbReference type="NCBI Taxonomy" id="1219043"/>
    <lineage>
        <taxon>Bacteria</taxon>
        <taxon>Pseudomonadati</taxon>
        <taxon>Pseudomonadota</taxon>
        <taxon>Alphaproteobacteria</taxon>
        <taxon>Sphingomonadales</taxon>
        <taxon>Sphingomonadaceae</taxon>
        <taxon>Sphingomonas</taxon>
    </lineage>
</organism>
<comment type="caution">
    <text evidence="3">The sequence shown here is derived from an EMBL/GenBank/DDBJ whole genome shotgun (WGS) entry which is preliminary data.</text>
</comment>
<protein>
    <submittedName>
        <fullName evidence="3">Phage terminase family protein</fullName>
    </submittedName>
</protein>
<dbReference type="Proteomes" id="UP000033202">
    <property type="component" value="Unassembled WGS sequence"/>
</dbReference>
<dbReference type="InterPro" id="IPR035421">
    <property type="entry name" value="Terminase_6C"/>
</dbReference>
<dbReference type="Gene3D" id="3.40.50.300">
    <property type="entry name" value="P-loop containing nucleotide triphosphate hydrolases"/>
    <property type="match status" value="1"/>
</dbReference>
<sequence length="444" mass="48430">MSPRERREALRIAALLRRIPESDDPFLTRFLKGLPTPVYRALHQQWRWQARKGQFEPEGDWRLWVIMAGRGFGKTRAGAEWVSALARADGTLRIALVAATIDEARAVMVEGESGLIAVAHADEQVRYVASKHIVCFPSGAEAHLYSAERPESLRGPQHHAAWCDELAKWRLGEKTWDNLMLGLRLGPRPRTLVTTTPRPGALLKRLLAEPGVVVSNGRTADNFHLPPAYREHIEAAYAGTRLGRQELDGELIEDIEGSLWPLALIEDARVEHPGSEEDFRRIVVGVDPPASSGTCGIVVAGLDRGGTVFVLEDASLGDASPQRWARAVADAAARWRADRVIAEINNGGAMVAACLRAADVRLPLKLVHAARGKVARAEPVAALFERGVAKLAGRFPQLEDQLTGMVRGGLYEGPGASPDRADAMVWALTELMPGTGAEPRVRGF</sequence>
<evidence type="ECO:0000313" key="3">
    <source>
        <dbReference type="EMBL" id="GAO40669.1"/>
    </source>
</evidence>
<dbReference type="RefSeq" id="WP_052733949.1">
    <property type="nucleotide sequence ID" value="NZ_BBWU01000050.1"/>
</dbReference>
<dbReference type="EMBL" id="BBWU01000050">
    <property type="protein sequence ID" value="GAO40669.1"/>
    <property type="molecule type" value="Genomic_DNA"/>
</dbReference>